<proteinExistence type="predicted"/>
<evidence type="ECO:0000313" key="1">
    <source>
        <dbReference type="EMBL" id="MFD0999634.1"/>
    </source>
</evidence>
<dbReference type="Proteomes" id="UP001597112">
    <property type="component" value="Unassembled WGS sequence"/>
</dbReference>
<name>A0ABW3K0B6_9BACT</name>
<comment type="caution">
    <text evidence="1">The sequence shown here is derived from an EMBL/GenBank/DDBJ whole genome shotgun (WGS) entry which is preliminary data.</text>
</comment>
<reference evidence="2" key="1">
    <citation type="journal article" date="2019" name="Int. J. Syst. Evol. Microbiol.">
        <title>The Global Catalogue of Microorganisms (GCM) 10K type strain sequencing project: providing services to taxonomists for standard genome sequencing and annotation.</title>
        <authorList>
            <consortium name="The Broad Institute Genomics Platform"/>
            <consortium name="The Broad Institute Genome Sequencing Center for Infectious Disease"/>
            <person name="Wu L."/>
            <person name="Ma J."/>
        </authorList>
    </citation>
    <scope>NUCLEOTIDE SEQUENCE [LARGE SCALE GENOMIC DNA]</scope>
    <source>
        <strain evidence="2">CCUG 58938</strain>
    </source>
</reference>
<protein>
    <submittedName>
        <fullName evidence="1">Uncharacterized protein</fullName>
    </submittedName>
</protein>
<gene>
    <name evidence="1" type="ORF">ACFQ21_09965</name>
</gene>
<accession>A0ABW3K0B6</accession>
<dbReference type="RefSeq" id="WP_377578489.1">
    <property type="nucleotide sequence ID" value="NZ_JBHTKA010000002.1"/>
</dbReference>
<dbReference type="EMBL" id="JBHTKA010000002">
    <property type="protein sequence ID" value="MFD0999634.1"/>
    <property type="molecule type" value="Genomic_DNA"/>
</dbReference>
<evidence type="ECO:0000313" key="2">
    <source>
        <dbReference type="Proteomes" id="UP001597112"/>
    </source>
</evidence>
<dbReference type="Gene3D" id="3.40.390.10">
    <property type="entry name" value="Collagenase (Catalytic Domain)"/>
    <property type="match status" value="1"/>
</dbReference>
<sequence length="411" mass="45001">MYQTIAPIPAKPESVALGNRSYSDPAQQTNDIYMPLYDLSLATGLRQENSIMTDATSHRSNLSAFIQRKVNQSLPAVHRTTSGMPVIQRQPRPVPVAPLPTVTPVITQRYRPTGNISRTEFDNYVRTHFGVSDIHTGTQQEQEQRSTRRNIPTVTIPGWQRWDPGTASDDYTSIINGIEDMADALGAIPTITSITFFKVFYEPNDAGVGVPDSTIGAMFGAGSLTIFEAFSGSTNPAIGINTPGGAPIATRNRERDIARTITHELGHGVAEAAMASQNNQTFVDFRAAVGWIGNPAELYDIGQPTVRAAIASQTQPPVQHRITTGRWFDDTVSEQPMSRYAVDGGPSEDFAESIAAYINTPIVLQQRSPARYNFIRNNINTWRTRMRATMPARVRPPVGDFPIPDGDSAMA</sequence>
<organism evidence="1 2">
    <name type="scientific">Ohtaekwangia kribbensis</name>
    <dbReference type="NCBI Taxonomy" id="688913"/>
    <lineage>
        <taxon>Bacteria</taxon>
        <taxon>Pseudomonadati</taxon>
        <taxon>Bacteroidota</taxon>
        <taxon>Cytophagia</taxon>
        <taxon>Cytophagales</taxon>
        <taxon>Fulvivirgaceae</taxon>
        <taxon>Ohtaekwangia</taxon>
    </lineage>
</organism>
<dbReference type="InterPro" id="IPR024079">
    <property type="entry name" value="MetalloPept_cat_dom_sf"/>
</dbReference>
<keyword evidence="2" id="KW-1185">Reference proteome</keyword>